<gene>
    <name evidence="5" type="ORF">VZ94_03820</name>
</gene>
<evidence type="ECO:0000313" key="5">
    <source>
        <dbReference type="EMBL" id="KJV07569.1"/>
    </source>
</evidence>
<comment type="caution">
    <text evidence="5">The sequence shown here is derived from an EMBL/GenBank/DDBJ whole genome shotgun (WGS) entry which is preliminary data.</text>
</comment>
<accession>A0A0F3IPR0</accession>
<dbReference type="CDD" id="cd00853">
    <property type="entry name" value="NifX"/>
    <property type="match status" value="1"/>
</dbReference>
<feature type="domain" description="Dinitrogenase iron-molybdenum cofactor biosynthesis" evidence="4">
    <location>
        <begin position="33"/>
        <end position="125"/>
    </location>
</feature>
<dbReference type="InterPro" id="IPR013480">
    <property type="entry name" value="NifX"/>
</dbReference>
<evidence type="ECO:0000256" key="1">
    <source>
        <dbReference type="ARBA" id="ARBA00010285"/>
    </source>
</evidence>
<reference evidence="5 6" key="2">
    <citation type="journal article" date="2016" name="Microb. Ecol.">
        <title>Genome Characteristics of a Novel Type I Methanotroph (Sn10-6) Isolated from a Flooded Indian Rice Field.</title>
        <authorList>
            <person name="Rahalkar M.C."/>
            <person name="Pandit P.S."/>
            <person name="Dhakephalkar P.K."/>
            <person name="Pore S."/>
            <person name="Arora P."/>
            <person name="Kapse N."/>
        </authorList>
    </citation>
    <scope>NUCLEOTIDE SEQUENCE [LARGE SCALE GENOMIC DNA]</scope>
    <source>
        <strain evidence="5 6">Sn10-6</strain>
    </source>
</reference>
<dbReference type="Proteomes" id="UP000033684">
    <property type="component" value="Unassembled WGS sequence"/>
</dbReference>
<dbReference type="InterPro" id="IPR051840">
    <property type="entry name" value="NifX/NifY_domain"/>
</dbReference>
<dbReference type="PANTHER" id="PTHR33937:SF1">
    <property type="entry name" value="IRON-MOLIBDENUM COFACTOR PROCESSING PROTEIN"/>
    <property type="match status" value="1"/>
</dbReference>
<reference evidence="6" key="1">
    <citation type="submission" date="2015-03" db="EMBL/GenBank/DDBJ databases">
        <title>Draft genome sequence of a novel methanotroph (Sn10-6) isolated from flooded ricefield rhizosphere in India.</title>
        <authorList>
            <person name="Pandit P.S."/>
            <person name="Pore S.D."/>
            <person name="Arora P."/>
            <person name="Kapse N.G."/>
            <person name="Dhakephalkar P.K."/>
            <person name="Rahalkar M.C."/>
        </authorList>
    </citation>
    <scope>NUCLEOTIDE SEQUENCE [LARGE SCALE GENOMIC DNA]</scope>
    <source>
        <strain evidence="6">Sn10-6</strain>
    </source>
</reference>
<sequence length="161" mass="17717">MSLTRRMHIVPDSEQEKFMETALKIAFATSDMETVNQHFGSAKSFAVYAVDMDNAKFLEAAQFGELSQDGNEDKLSVKLDLLAGCAAVYCQAVGGSAVNQLISRNIQPVKVHEGSRINDLIVDLQNEIKAGPSSWLAKAINQHKSPDPNRFSQMADEGWDE</sequence>
<dbReference type="Pfam" id="PF02579">
    <property type="entry name" value="Nitro_FeMo-Co"/>
    <property type="match status" value="1"/>
</dbReference>
<dbReference type="GO" id="GO:0009399">
    <property type="term" value="P:nitrogen fixation"/>
    <property type="evidence" value="ECO:0007669"/>
    <property type="project" value="InterPro"/>
</dbReference>
<dbReference type="Gene3D" id="3.30.420.130">
    <property type="entry name" value="Dinitrogenase iron-molybdenum cofactor biosynthesis domain"/>
    <property type="match status" value="1"/>
</dbReference>
<keyword evidence="2" id="KW-0535">Nitrogen fixation</keyword>
<feature type="region of interest" description="Disordered" evidence="3">
    <location>
        <begin position="142"/>
        <end position="161"/>
    </location>
</feature>
<evidence type="ECO:0000313" key="6">
    <source>
        <dbReference type="Proteomes" id="UP000033684"/>
    </source>
</evidence>
<dbReference type="InterPro" id="IPR034169">
    <property type="entry name" value="NifX-like"/>
</dbReference>
<comment type="similarity">
    <text evidence="1">Belongs to the NifX/NifY family.</text>
</comment>
<proteinExistence type="inferred from homology"/>
<keyword evidence="6" id="KW-1185">Reference proteome</keyword>
<dbReference type="SUPFAM" id="SSF53146">
    <property type="entry name" value="Nitrogenase accessory factor-like"/>
    <property type="match status" value="1"/>
</dbReference>
<dbReference type="AlphaFoldDB" id="A0A0F3IPR0"/>
<dbReference type="PANTHER" id="PTHR33937">
    <property type="entry name" value="IRON-MOLYBDENUM PROTEIN-RELATED-RELATED"/>
    <property type="match status" value="1"/>
</dbReference>
<dbReference type="InterPro" id="IPR036105">
    <property type="entry name" value="DiNase_FeMo-co_biosyn_sf"/>
</dbReference>
<name>A0A0F3IPR0_9GAMM</name>
<dbReference type="EMBL" id="LAJX01000028">
    <property type="protein sequence ID" value="KJV07569.1"/>
    <property type="molecule type" value="Genomic_DNA"/>
</dbReference>
<dbReference type="GO" id="GO:0051540">
    <property type="term" value="F:metal cluster binding"/>
    <property type="evidence" value="ECO:0007669"/>
    <property type="project" value="InterPro"/>
</dbReference>
<organism evidence="5 6">
    <name type="scientific">Methylocucumis oryzae</name>
    <dbReference type="NCBI Taxonomy" id="1632867"/>
    <lineage>
        <taxon>Bacteria</taxon>
        <taxon>Pseudomonadati</taxon>
        <taxon>Pseudomonadota</taxon>
        <taxon>Gammaproteobacteria</taxon>
        <taxon>Methylococcales</taxon>
        <taxon>Methylococcaceae</taxon>
        <taxon>Methylocucumis</taxon>
    </lineage>
</organism>
<dbReference type="PATRIC" id="fig|1632867.3.peg.3384"/>
<evidence type="ECO:0000256" key="3">
    <source>
        <dbReference type="SAM" id="MobiDB-lite"/>
    </source>
</evidence>
<evidence type="ECO:0000259" key="4">
    <source>
        <dbReference type="Pfam" id="PF02579"/>
    </source>
</evidence>
<evidence type="ECO:0000256" key="2">
    <source>
        <dbReference type="ARBA" id="ARBA00023231"/>
    </source>
</evidence>
<protein>
    <submittedName>
        <fullName evidence="5">Nitrogen fixation protein NifX</fullName>
    </submittedName>
</protein>
<dbReference type="InterPro" id="IPR003731">
    <property type="entry name" value="Di-Nase_FeMo-co_biosynth"/>
</dbReference>
<dbReference type="NCBIfam" id="TIGR02663">
    <property type="entry name" value="nifX"/>
    <property type="match status" value="1"/>
</dbReference>